<protein>
    <submittedName>
        <fullName evidence="1">Uncharacterized protein</fullName>
    </submittedName>
</protein>
<proteinExistence type="predicted"/>
<comment type="caution">
    <text evidence="1">The sequence shown here is derived from an EMBL/GenBank/DDBJ whole genome shotgun (WGS) entry which is preliminary data.</text>
</comment>
<reference evidence="2" key="1">
    <citation type="journal article" date="2022" name="Mol. Ecol. Resour.">
        <title>The genomes of chicory, endive, great burdock and yacon provide insights into Asteraceae palaeo-polyploidization history and plant inulin production.</title>
        <authorList>
            <person name="Fan W."/>
            <person name="Wang S."/>
            <person name="Wang H."/>
            <person name="Wang A."/>
            <person name="Jiang F."/>
            <person name="Liu H."/>
            <person name="Zhao H."/>
            <person name="Xu D."/>
            <person name="Zhang Y."/>
        </authorList>
    </citation>
    <scope>NUCLEOTIDE SEQUENCE [LARGE SCALE GENOMIC DNA]</scope>
    <source>
        <strain evidence="2">cv. Yunnan</strain>
    </source>
</reference>
<keyword evidence="2" id="KW-1185">Reference proteome</keyword>
<evidence type="ECO:0000313" key="2">
    <source>
        <dbReference type="Proteomes" id="UP001056120"/>
    </source>
</evidence>
<organism evidence="1 2">
    <name type="scientific">Smallanthus sonchifolius</name>
    <dbReference type="NCBI Taxonomy" id="185202"/>
    <lineage>
        <taxon>Eukaryota</taxon>
        <taxon>Viridiplantae</taxon>
        <taxon>Streptophyta</taxon>
        <taxon>Embryophyta</taxon>
        <taxon>Tracheophyta</taxon>
        <taxon>Spermatophyta</taxon>
        <taxon>Magnoliopsida</taxon>
        <taxon>eudicotyledons</taxon>
        <taxon>Gunneridae</taxon>
        <taxon>Pentapetalae</taxon>
        <taxon>asterids</taxon>
        <taxon>campanulids</taxon>
        <taxon>Asterales</taxon>
        <taxon>Asteraceae</taxon>
        <taxon>Asteroideae</taxon>
        <taxon>Heliantheae alliance</taxon>
        <taxon>Millerieae</taxon>
        <taxon>Smallanthus</taxon>
    </lineage>
</organism>
<name>A0ACB9A7Y4_9ASTR</name>
<sequence length="185" mass="21255">MKQSIEELTESLWLTTMELQEEIRARDDRLNQLKHFLNDVVHQRNEARTKCQSLVLDKLLLQRQFHHRRHQTTTAPPHSGVEDEESSVSFSSNENAVQLLPPPTRDGLPENGKFLEAVMKAGPLLQNLLLAGALPHWRRPPPPLDTYQIPSPPLVIPETKYQKKRGFSEDSVSSTETKYQRFSLN</sequence>
<reference evidence="1 2" key="2">
    <citation type="journal article" date="2022" name="Mol. Ecol. Resour.">
        <title>The genomes of chicory, endive, great burdock and yacon provide insights into Asteraceae paleo-polyploidization history and plant inulin production.</title>
        <authorList>
            <person name="Fan W."/>
            <person name="Wang S."/>
            <person name="Wang H."/>
            <person name="Wang A."/>
            <person name="Jiang F."/>
            <person name="Liu H."/>
            <person name="Zhao H."/>
            <person name="Xu D."/>
            <person name="Zhang Y."/>
        </authorList>
    </citation>
    <scope>NUCLEOTIDE SEQUENCE [LARGE SCALE GENOMIC DNA]</scope>
    <source>
        <strain evidence="2">cv. Yunnan</strain>
        <tissue evidence="1">Leaves</tissue>
    </source>
</reference>
<dbReference type="Proteomes" id="UP001056120">
    <property type="component" value="Linkage Group LG25"/>
</dbReference>
<dbReference type="EMBL" id="CM042042">
    <property type="protein sequence ID" value="KAI3705483.1"/>
    <property type="molecule type" value="Genomic_DNA"/>
</dbReference>
<accession>A0ACB9A7Y4</accession>
<evidence type="ECO:0000313" key="1">
    <source>
        <dbReference type="EMBL" id="KAI3705483.1"/>
    </source>
</evidence>
<gene>
    <name evidence="1" type="ORF">L1987_75721</name>
</gene>